<gene>
    <name evidence="12" type="ORF">AMAG_04650</name>
</gene>
<dbReference type="Proteomes" id="UP000054350">
    <property type="component" value="Unassembled WGS sequence"/>
</dbReference>
<sequence length="603" mass="64799">MIPCTPFATSSSSTSISPRTRPRALPAAPAPRRSPALLALRRVSAASPLAKPAKDPARKKVAGSSSPVSSMPPTPTTPTAPIHATMTVPGSPAHAPHAAAAASTLADVLAASSSPAGAHHDLVDPGAYSDDDEDAKDYCPGGYHPVALGDSFKDGRYTVLRKLGWGHFSTVWLCRDNKEFRYVALKIVKSAPHYTETALDEILLLKKVVEADPTHLGRQCVVELYDDFVHQGPHGKHVCMVFEVLGENLLALIRRYRHQGIPFTLVKQIAAQVLCGLDYLHTHCHIIHTDIKPENVLIVVDVDEVAAHLGLESQADLRTRALERSLSDVTLIDDDEPSPKAGGNVAAAPPPAVVPVHKPWRATAASAADGIINVKIADLGNACWIDHHFTNDIQTRQYRCPEVILGAPWSTSVDMWSMACLVFELVTGDYLFDPQAGDRFSKDDDHMAQIIELIGPFPRAVALRGKNANNLFTRRGDLRNIRHLKMWPLNAVLHEKYRHRRDAADQLATFLTPMMDFFPDRRVTAAQALRSPWLNGMRLGERPGDAERLGKLRPAAATSAAAAASMTSAPATTAGAAADTKQPVAVAAGLAVPAAVVGKAVGA</sequence>
<evidence type="ECO:0000256" key="7">
    <source>
        <dbReference type="ARBA" id="ARBA00047899"/>
    </source>
</evidence>
<dbReference type="GO" id="GO:0005524">
    <property type="term" value="F:ATP binding"/>
    <property type="evidence" value="ECO:0007669"/>
    <property type="project" value="UniProtKB-UniRule"/>
</dbReference>
<dbReference type="AlphaFoldDB" id="A0A0L0S5J0"/>
<evidence type="ECO:0000313" key="12">
    <source>
        <dbReference type="EMBL" id="KNE57803.1"/>
    </source>
</evidence>
<dbReference type="GO" id="GO:0050684">
    <property type="term" value="P:regulation of mRNA processing"/>
    <property type="evidence" value="ECO:0007669"/>
    <property type="project" value="TreeGrafter"/>
</dbReference>
<dbReference type="SUPFAM" id="SSF56112">
    <property type="entry name" value="Protein kinase-like (PK-like)"/>
    <property type="match status" value="1"/>
</dbReference>
<feature type="domain" description="Protein kinase" evidence="11">
    <location>
        <begin position="157"/>
        <end position="534"/>
    </location>
</feature>
<comment type="catalytic activity">
    <reaction evidence="7">
        <text>L-threonyl-[protein] + ATP = O-phospho-L-threonyl-[protein] + ADP + H(+)</text>
        <dbReference type="Rhea" id="RHEA:46608"/>
        <dbReference type="Rhea" id="RHEA-COMP:11060"/>
        <dbReference type="Rhea" id="RHEA-COMP:11605"/>
        <dbReference type="ChEBI" id="CHEBI:15378"/>
        <dbReference type="ChEBI" id="CHEBI:30013"/>
        <dbReference type="ChEBI" id="CHEBI:30616"/>
        <dbReference type="ChEBI" id="CHEBI:61977"/>
        <dbReference type="ChEBI" id="CHEBI:456216"/>
        <dbReference type="EC" id="2.7.11.1"/>
    </reaction>
</comment>
<feature type="compositionally biased region" description="Low complexity" evidence="10">
    <location>
        <begin position="79"/>
        <end position="95"/>
    </location>
</feature>
<dbReference type="FunFam" id="1.10.510.10:FF:000409">
    <property type="entry name" value="CMGC/SRPK protein kinase"/>
    <property type="match status" value="1"/>
</dbReference>
<comment type="catalytic activity">
    <reaction evidence="8">
        <text>L-seryl-[protein] + ATP = O-phospho-L-seryl-[protein] + ADP + H(+)</text>
        <dbReference type="Rhea" id="RHEA:17989"/>
        <dbReference type="Rhea" id="RHEA-COMP:9863"/>
        <dbReference type="Rhea" id="RHEA-COMP:11604"/>
        <dbReference type="ChEBI" id="CHEBI:15378"/>
        <dbReference type="ChEBI" id="CHEBI:29999"/>
        <dbReference type="ChEBI" id="CHEBI:30616"/>
        <dbReference type="ChEBI" id="CHEBI:83421"/>
        <dbReference type="ChEBI" id="CHEBI:456216"/>
        <dbReference type="EC" id="2.7.11.1"/>
    </reaction>
</comment>
<keyword evidence="2" id="KW-0723">Serine/threonine-protein kinase</keyword>
<keyword evidence="5 12" id="KW-0418">Kinase</keyword>
<dbReference type="InterPro" id="IPR008271">
    <property type="entry name" value="Ser/Thr_kinase_AS"/>
</dbReference>
<dbReference type="CDD" id="cd14136">
    <property type="entry name" value="STKc_SRPK"/>
    <property type="match status" value="1"/>
</dbReference>
<dbReference type="Pfam" id="PF00069">
    <property type="entry name" value="Pkinase"/>
    <property type="match status" value="2"/>
</dbReference>
<evidence type="ECO:0000256" key="10">
    <source>
        <dbReference type="SAM" id="MobiDB-lite"/>
    </source>
</evidence>
<dbReference type="eggNOG" id="KOG1290">
    <property type="taxonomic scope" value="Eukaryota"/>
</dbReference>
<proteinExistence type="predicted"/>
<dbReference type="FunFam" id="3.30.200.20:FF:000770">
    <property type="entry name" value="SRSF protein kinase 2"/>
    <property type="match status" value="1"/>
</dbReference>
<dbReference type="PROSITE" id="PS00108">
    <property type="entry name" value="PROTEIN_KINASE_ST"/>
    <property type="match status" value="1"/>
</dbReference>
<dbReference type="EC" id="2.7.11.1" evidence="1"/>
<dbReference type="PROSITE" id="PS50011">
    <property type="entry name" value="PROTEIN_KINASE_DOM"/>
    <property type="match status" value="1"/>
</dbReference>
<dbReference type="VEuPathDB" id="FungiDB:AMAG_04650"/>
<evidence type="ECO:0000256" key="6">
    <source>
        <dbReference type="ARBA" id="ARBA00022840"/>
    </source>
</evidence>
<protein>
    <recommendedName>
        <fullName evidence="1">non-specific serine/threonine protein kinase</fullName>
        <ecNumber evidence="1">2.7.11.1</ecNumber>
    </recommendedName>
</protein>
<dbReference type="InterPro" id="IPR011009">
    <property type="entry name" value="Kinase-like_dom_sf"/>
</dbReference>
<dbReference type="SMART" id="SM00220">
    <property type="entry name" value="S_TKc"/>
    <property type="match status" value="1"/>
</dbReference>
<dbReference type="GO" id="GO:0000245">
    <property type="term" value="P:spliceosomal complex assembly"/>
    <property type="evidence" value="ECO:0007669"/>
    <property type="project" value="TreeGrafter"/>
</dbReference>
<evidence type="ECO:0000256" key="3">
    <source>
        <dbReference type="ARBA" id="ARBA00022679"/>
    </source>
</evidence>
<keyword evidence="3" id="KW-0808">Transferase</keyword>
<evidence type="ECO:0000313" key="13">
    <source>
        <dbReference type="Proteomes" id="UP000054350"/>
    </source>
</evidence>
<accession>A0A0L0S5J0</accession>
<dbReference type="InterPro" id="IPR051334">
    <property type="entry name" value="SRPK"/>
</dbReference>
<dbReference type="InterPro" id="IPR000719">
    <property type="entry name" value="Prot_kinase_dom"/>
</dbReference>
<dbReference type="STRING" id="578462.A0A0L0S5J0"/>
<dbReference type="PANTHER" id="PTHR47634">
    <property type="entry name" value="PROTEIN KINASE DOMAIN-CONTAINING PROTEIN-RELATED"/>
    <property type="match status" value="1"/>
</dbReference>
<dbReference type="PROSITE" id="PS00107">
    <property type="entry name" value="PROTEIN_KINASE_ATP"/>
    <property type="match status" value="1"/>
</dbReference>
<dbReference type="GO" id="GO:0005737">
    <property type="term" value="C:cytoplasm"/>
    <property type="evidence" value="ECO:0007669"/>
    <property type="project" value="TreeGrafter"/>
</dbReference>
<dbReference type="InterPro" id="IPR017441">
    <property type="entry name" value="Protein_kinase_ATP_BS"/>
</dbReference>
<feature type="region of interest" description="Disordered" evidence="10">
    <location>
        <begin position="1"/>
        <end position="95"/>
    </location>
</feature>
<dbReference type="Gene3D" id="1.10.510.10">
    <property type="entry name" value="Transferase(Phosphotransferase) domain 1"/>
    <property type="match status" value="1"/>
</dbReference>
<dbReference type="EMBL" id="GG745332">
    <property type="protein sequence ID" value="KNE57803.1"/>
    <property type="molecule type" value="Genomic_DNA"/>
</dbReference>
<evidence type="ECO:0000256" key="9">
    <source>
        <dbReference type="PROSITE-ProRule" id="PRU10141"/>
    </source>
</evidence>
<dbReference type="OrthoDB" id="2649at2759"/>
<dbReference type="OMA" id="NHKGPNG"/>
<dbReference type="PANTHER" id="PTHR47634:SF9">
    <property type="entry name" value="PROTEIN KINASE DOMAIN-CONTAINING PROTEIN-RELATED"/>
    <property type="match status" value="1"/>
</dbReference>
<evidence type="ECO:0000256" key="8">
    <source>
        <dbReference type="ARBA" id="ARBA00048679"/>
    </source>
</evidence>
<dbReference type="GO" id="GO:0005634">
    <property type="term" value="C:nucleus"/>
    <property type="evidence" value="ECO:0007669"/>
    <property type="project" value="TreeGrafter"/>
</dbReference>
<reference evidence="12 13" key="1">
    <citation type="submission" date="2009-11" db="EMBL/GenBank/DDBJ databases">
        <title>Annotation of Allomyces macrogynus ATCC 38327.</title>
        <authorList>
            <consortium name="The Broad Institute Genome Sequencing Platform"/>
            <person name="Russ C."/>
            <person name="Cuomo C."/>
            <person name="Burger G."/>
            <person name="Gray M.W."/>
            <person name="Holland P.W.H."/>
            <person name="King N."/>
            <person name="Lang F.B.F."/>
            <person name="Roger A.J."/>
            <person name="Ruiz-Trillo I."/>
            <person name="Young S.K."/>
            <person name="Zeng Q."/>
            <person name="Gargeya S."/>
            <person name="Fitzgerald M."/>
            <person name="Haas B."/>
            <person name="Abouelleil A."/>
            <person name="Alvarado L."/>
            <person name="Arachchi H.M."/>
            <person name="Berlin A."/>
            <person name="Chapman S.B."/>
            <person name="Gearin G."/>
            <person name="Goldberg J."/>
            <person name="Griggs A."/>
            <person name="Gujja S."/>
            <person name="Hansen M."/>
            <person name="Heiman D."/>
            <person name="Howarth C."/>
            <person name="Larimer J."/>
            <person name="Lui A."/>
            <person name="MacDonald P.J.P."/>
            <person name="McCowen C."/>
            <person name="Montmayeur A."/>
            <person name="Murphy C."/>
            <person name="Neiman D."/>
            <person name="Pearson M."/>
            <person name="Priest M."/>
            <person name="Roberts A."/>
            <person name="Saif S."/>
            <person name="Shea T."/>
            <person name="Sisk P."/>
            <person name="Stolte C."/>
            <person name="Sykes S."/>
            <person name="Wortman J."/>
            <person name="Nusbaum C."/>
            <person name="Birren B."/>
        </authorList>
    </citation>
    <scope>NUCLEOTIDE SEQUENCE [LARGE SCALE GENOMIC DNA]</scope>
    <source>
        <strain evidence="12 13">ATCC 38327</strain>
    </source>
</reference>
<dbReference type="Gene3D" id="3.30.200.20">
    <property type="entry name" value="Phosphorylase Kinase, domain 1"/>
    <property type="match status" value="1"/>
</dbReference>
<keyword evidence="13" id="KW-1185">Reference proteome</keyword>
<evidence type="ECO:0000256" key="2">
    <source>
        <dbReference type="ARBA" id="ARBA00022527"/>
    </source>
</evidence>
<organism evidence="12 13">
    <name type="scientific">Allomyces macrogynus (strain ATCC 38327)</name>
    <name type="common">Allomyces javanicus var. macrogynus</name>
    <dbReference type="NCBI Taxonomy" id="578462"/>
    <lineage>
        <taxon>Eukaryota</taxon>
        <taxon>Fungi</taxon>
        <taxon>Fungi incertae sedis</taxon>
        <taxon>Blastocladiomycota</taxon>
        <taxon>Blastocladiomycetes</taxon>
        <taxon>Blastocladiales</taxon>
        <taxon>Blastocladiaceae</taxon>
        <taxon>Allomyces</taxon>
    </lineage>
</organism>
<keyword evidence="6 9" id="KW-0067">ATP-binding</keyword>
<evidence type="ECO:0000256" key="1">
    <source>
        <dbReference type="ARBA" id="ARBA00012513"/>
    </source>
</evidence>
<dbReference type="GO" id="GO:0004674">
    <property type="term" value="F:protein serine/threonine kinase activity"/>
    <property type="evidence" value="ECO:0007669"/>
    <property type="project" value="UniProtKB-KW"/>
</dbReference>
<evidence type="ECO:0000256" key="5">
    <source>
        <dbReference type="ARBA" id="ARBA00022777"/>
    </source>
</evidence>
<keyword evidence="4 9" id="KW-0547">Nucleotide-binding</keyword>
<feature type="compositionally biased region" description="Low complexity" evidence="10">
    <location>
        <begin position="9"/>
        <end position="50"/>
    </location>
</feature>
<evidence type="ECO:0000256" key="4">
    <source>
        <dbReference type="ARBA" id="ARBA00022741"/>
    </source>
</evidence>
<reference evidence="13" key="2">
    <citation type="submission" date="2009-11" db="EMBL/GenBank/DDBJ databases">
        <title>The Genome Sequence of Allomyces macrogynus strain ATCC 38327.</title>
        <authorList>
            <consortium name="The Broad Institute Genome Sequencing Platform"/>
            <person name="Russ C."/>
            <person name="Cuomo C."/>
            <person name="Shea T."/>
            <person name="Young S.K."/>
            <person name="Zeng Q."/>
            <person name="Koehrsen M."/>
            <person name="Haas B."/>
            <person name="Borodovsky M."/>
            <person name="Guigo R."/>
            <person name="Alvarado L."/>
            <person name="Berlin A."/>
            <person name="Borenstein D."/>
            <person name="Chen Z."/>
            <person name="Engels R."/>
            <person name="Freedman E."/>
            <person name="Gellesch M."/>
            <person name="Goldberg J."/>
            <person name="Griggs A."/>
            <person name="Gujja S."/>
            <person name="Heiman D."/>
            <person name="Hepburn T."/>
            <person name="Howarth C."/>
            <person name="Jen D."/>
            <person name="Larson L."/>
            <person name="Lewis B."/>
            <person name="Mehta T."/>
            <person name="Park D."/>
            <person name="Pearson M."/>
            <person name="Roberts A."/>
            <person name="Saif S."/>
            <person name="Shenoy N."/>
            <person name="Sisk P."/>
            <person name="Stolte C."/>
            <person name="Sykes S."/>
            <person name="Walk T."/>
            <person name="White J."/>
            <person name="Yandava C."/>
            <person name="Burger G."/>
            <person name="Gray M.W."/>
            <person name="Holland P.W.H."/>
            <person name="King N."/>
            <person name="Lang F.B.F."/>
            <person name="Roger A.J."/>
            <person name="Ruiz-Trillo I."/>
            <person name="Lander E."/>
            <person name="Nusbaum C."/>
        </authorList>
    </citation>
    <scope>NUCLEOTIDE SEQUENCE [LARGE SCALE GENOMIC DNA]</scope>
    <source>
        <strain evidence="13">ATCC 38327</strain>
    </source>
</reference>
<feature type="binding site" evidence="9">
    <location>
        <position position="186"/>
    </location>
    <ligand>
        <name>ATP</name>
        <dbReference type="ChEBI" id="CHEBI:30616"/>
    </ligand>
</feature>
<name>A0A0L0S5J0_ALLM3</name>
<evidence type="ECO:0000259" key="11">
    <source>
        <dbReference type="PROSITE" id="PS50011"/>
    </source>
</evidence>